<dbReference type="InterPro" id="IPR018627">
    <property type="entry name" value="ELP6"/>
</dbReference>
<dbReference type="PANTHER" id="PTHR16184:SF6">
    <property type="entry name" value="ELONGATOR COMPLEX PROTEIN 6"/>
    <property type="match status" value="1"/>
</dbReference>
<proteinExistence type="inferred from homology"/>
<comment type="pathway">
    <text evidence="1">tRNA modification; 5-methoxycarbonylmethyl-2-thiouridine-tRNA biosynthesis.</text>
</comment>
<dbReference type="VEuPathDB" id="FungiDB:L203_04760"/>
<dbReference type="GeneID" id="91086515"/>
<reference evidence="4" key="2">
    <citation type="journal article" date="2022" name="Elife">
        <title>Obligate sexual reproduction of a homothallic fungus closely related to the Cryptococcus pathogenic species complex.</title>
        <authorList>
            <person name="Passer A.R."/>
            <person name="Clancey S.A."/>
            <person name="Shea T."/>
            <person name="David-Palma M."/>
            <person name="Averette A.F."/>
            <person name="Boekhout T."/>
            <person name="Porcel B.M."/>
            <person name="Nowrousian M."/>
            <person name="Cuomo C.A."/>
            <person name="Sun S."/>
            <person name="Heitman J."/>
            <person name="Coelho M.A."/>
        </authorList>
    </citation>
    <scope>NUCLEOTIDE SEQUENCE</scope>
    <source>
        <strain evidence="4">CBS 7841</strain>
    </source>
</reference>
<sequence length="277" mass="29872">MTFLTSHLSFPSSSTSGALPPPKTHVVLSDTLNSPAQFVLYHLISAALGKAGNVRRKVVWVDMRGEGRASLEAVMKKIGTPLPPSTSSQFIHIAPSSLPLCISVPAQTPRIFDAHGKATLRNVYDTLSSHVADECLVILDGLTVMANMGVLQEEIAKFVRATYAKVRLAGGILVSTLHTDSLPLPLSIYSPAEDIELLERVLRVGKGVWWRIQHLGSGRSGDVMGEISSHPFGGMTASAQDDGKEDMPFVPRSKPLQYRLETSTVKVFAKGTGRGFL</sequence>
<dbReference type="GO" id="GO:0033588">
    <property type="term" value="C:elongator holoenzyme complex"/>
    <property type="evidence" value="ECO:0007669"/>
    <property type="project" value="InterPro"/>
</dbReference>
<dbReference type="GO" id="GO:0002098">
    <property type="term" value="P:tRNA wobble uridine modification"/>
    <property type="evidence" value="ECO:0007669"/>
    <property type="project" value="InterPro"/>
</dbReference>
<gene>
    <name evidence="4" type="ORF">L203_102303</name>
</gene>
<reference evidence="4" key="1">
    <citation type="submission" date="2016-06" db="EMBL/GenBank/DDBJ databases">
        <authorList>
            <person name="Cuomo C."/>
            <person name="Litvintseva A."/>
            <person name="Heitman J."/>
            <person name="Chen Y."/>
            <person name="Sun S."/>
            <person name="Springer D."/>
            <person name="Dromer F."/>
            <person name="Young S."/>
            <person name="Zeng Q."/>
            <person name="Chapman S."/>
            <person name="Gujja S."/>
            <person name="Saif S."/>
            <person name="Birren B."/>
        </authorList>
    </citation>
    <scope>NUCLEOTIDE SEQUENCE</scope>
    <source>
        <strain evidence="4">CBS 7841</strain>
    </source>
</reference>
<evidence type="ECO:0000256" key="3">
    <source>
        <dbReference type="SAM" id="MobiDB-lite"/>
    </source>
</evidence>
<dbReference type="PANTHER" id="PTHR16184">
    <property type="entry name" value="ELONGATOR COMPLEX PROTEIN 6"/>
    <property type="match status" value="1"/>
</dbReference>
<dbReference type="InterPro" id="IPR027417">
    <property type="entry name" value="P-loop_NTPase"/>
</dbReference>
<dbReference type="OrthoDB" id="9995306at2759"/>
<reference evidence="4" key="3">
    <citation type="submission" date="2024-01" db="EMBL/GenBank/DDBJ databases">
        <authorList>
            <person name="Coelho M.A."/>
            <person name="David-Palma M."/>
            <person name="Shea T."/>
            <person name="Sun S."/>
            <person name="Cuomo C.A."/>
            <person name="Heitman J."/>
        </authorList>
    </citation>
    <scope>NUCLEOTIDE SEQUENCE</scope>
    <source>
        <strain evidence="4">CBS 7841</strain>
    </source>
</reference>
<evidence type="ECO:0000256" key="2">
    <source>
        <dbReference type="ARBA" id="ARBA00008837"/>
    </source>
</evidence>
<protein>
    <submittedName>
        <fullName evidence="4">Uncharacterized protein</fullName>
    </submittedName>
</protein>
<name>A0A1E3ICN6_9TREE</name>
<feature type="region of interest" description="Disordered" evidence="3">
    <location>
        <begin position="1"/>
        <end position="21"/>
    </location>
</feature>
<evidence type="ECO:0000313" key="5">
    <source>
        <dbReference type="Proteomes" id="UP000094043"/>
    </source>
</evidence>
<feature type="compositionally biased region" description="Low complexity" evidence="3">
    <location>
        <begin position="1"/>
        <end position="16"/>
    </location>
</feature>
<dbReference type="Proteomes" id="UP000094043">
    <property type="component" value="Chromosome 3"/>
</dbReference>
<dbReference type="RefSeq" id="XP_066067827.1">
    <property type="nucleotide sequence ID" value="XM_066211730.1"/>
</dbReference>
<evidence type="ECO:0000313" key="4">
    <source>
        <dbReference type="EMBL" id="WVN87127.1"/>
    </source>
</evidence>
<organism evidence="4 5">
    <name type="scientific">Cryptococcus depauperatus CBS 7841</name>
    <dbReference type="NCBI Taxonomy" id="1295531"/>
    <lineage>
        <taxon>Eukaryota</taxon>
        <taxon>Fungi</taxon>
        <taxon>Dikarya</taxon>
        <taxon>Basidiomycota</taxon>
        <taxon>Agaricomycotina</taxon>
        <taxon>Tremellomycetes</taxon>
        <taxon>Tremellales</taxon>
        <taxon>Cryptococcaceae</taxon>
        <taxon>Cryptococcus</taxon>
    </lineage>
</organism>
<dbReference type="KEGG" id="cdep:91086515"/>
<evidence type="ECO:0000256" key="1">
    <source>
        <dbReference type="ARBA" id="ARBA00005043"/>
    </source>
</evidence>
<dbReference type="EMBL" id="CP143786">
    <property type="protein sequence ID" value="WVN87127.1"/>
    <property type="molecule type" value="Genomic_DNA"/>
</dbReference>
<keyword evidence="5" id="KW-1185">Reference proteome</keyword>
<accession>A0A1E3ICN6</accession>
<dbReference type="AlphaFoldDB" id="A0A1E3ICN6"/>
<comment type="similarity">
    <text evidence="2">Belongs to the ELP6 family.</text>
</comment>
<dbReference type="Gene3D" id="3.40.50.300">
    <property type="entry name" value="P-loop containing nucleotide triphosphate hydrolases"/>
    <property type="match status" value="1"/>
</dbReference>